<feature type="compositionally biased region" description="Basic and acidic residues" evidence="1">
    <location>
        <begin position="113"/>
        <end position="130"/>
    </location>
</feature>
<accession>A0ABU6YTK8</accession>
<evidence type="ECO:0000313" key="2">
    <source>
        <dbReference type="EMBL" id="MED6212268.1"/>
    </source>
</evidence>
<keyword evidence="3" id="KW-1185">Reference proteome</keyword>
<proteinExistence type="predicted"/>
<dbReference type="EMBL" id="JASCZI010242884">
    <property type="protein sequence ID" value="MED6212268.1"/>
    <property type="molecule type" value="Genomic_DNA"/>
</dbReference>
<gene>
    <name evidence="2" type="ORF">PIB30_081654</name>
</gene>
<feature type="region of interest" description="Disordered" evidence="1">
    <location>
        <begin position="113"/>
        <end position="142"/>
    </location>
</feature>
<feature type="region of interest" description="Disordered" evidence="1">
    <location>
        <begin position="1"/>
        <end position="100"/>
    </location>
</feature>
<feature type="compositionally biased region" description="Basic and acidic residues" evidence="1">
    <location>
        <begin position="24"/>
        <end position="46"/>
    </location>
</feature>
<dbReference type="Proteomes" id="UP001341840">
    <property type="component" value="Unassembled WGS sequence"/>
</dbReference>
<reference evidence="2 3" key="1">
    <citation type="journal article" date="2023" name="Plants (Basel)">
        <title>Bridging the Gap: Combining Genomics and Transcriptomics Approaches to Understand Stylosanthes scabra, an Orphan Legume from the Brazilian Caatinga.</title>
        <authorList>
            <person name="Ferreira-Neto J.R.C."/>
            <person name="da Silva M.D."/>
            <person name="Binneck E."/>
            <person name="de Melo N.F."/>
            <person name="da Silva R.H."/>
            <person name="de Melo A.L.T.M."/>
            <person name="Pandolfi V."/>
            <person name="Bustamante F.O."/>
            <person name="Brasileiro-Vidal A.C."/>
            <person name="Benko-Iseppon A.M."/>
        </authorList>
    </citation>
    <scope>NUCLEOTIDE SEQUENCE [LARGE SCALE GENOMIC DNA]</scope>
    <source>
        <tissue evidence="2">Leaves</tissue>
    </source>
</reference>
<evidence type="ECO:0000256" key="1">
    <source>
        <dbReference type="SAM" id="MobiDB-lite"/>
    </source>
</evidence>
<name>A0ABU6YTK8_9FABA</name>
<feature type="compositionally biased region" description="Basic and acidic residues" evidence="1">
    <location>
        <begin position="1"/>
        <end position="10"/>
    </location>
</feature>
<evidence type="ECO:0000313" key="3">
    <source>
        <dbReference type="Proteomes" id="UP001341840"/>
    </source>
</evidence>
<comment type="caution">
    <text evidence="2">The sequence shown here is derived from an EMBL/GenBank/DDBJ whole genome shotgun (WGS) entry which is preliminary data.</text>
</comment>
<feature type="non-terminal residue" evidence="2">
    <location>
        <position position="1"/>
    </location>
</feature>
<protein>
    <submittedName>
        <fullName evidence="2">Uncharacterized protein</fullName>
    </submittedName>
</protein>
<organism evidence="2 3">
    <name type="scientific">Stylosanthes scabra</name>
    <dbReference type="NCBI Taxonomy" id="79078"/>
    <lineage>
        <taxon>Eukaryota</taxon>
        <taxon>Viridiplantae</taxon>
        <taxon>Streptophyta</taxon>
        <taxon>Embryophyta</taxon>
        <taxon>Tracheophyta</taxon>
        <taxon>Spermatophyta</taxon>
        <taxon>Magnoliopsida</taxon>
        <taxon>eudicotyledons</taxon>
        <taxon>Gunneridae</taxon>
        <taxon>Pentapetalae</taxon>
        <taxon>rosids</taxon>
        <taxon>fabids</taxon>
        <taxon>Fabales</taxon>
        <taxon>Fabaceae</taxon>
        <taxon>Papilionoideae</taxon>
        <taxon>50 kb inversion clade</taxon>
        <taxon>dalbergioids sensu lato</taxon>
        <taxon>Dalbergieae</taxon>
        <taxon>Pterocarpus clade</taxon>
        <taxon>Stylosanthes</taxon>
    </lineage>
</organism>
<feature type="compositionally biased region" description="Low complexity" evidence="1">
    <location>
        <begin position="11"/>
        <end position="22"/>
    </location>
</feature>
<sequence length="238" mass="26440">KKIEERKREAAPAAPTSTIAAVAEDERERKRESFDERESESKRDEALSPPNPFVAAVHGVTTTSKPPLFFSSKLPATQERDRTKTKLPLPPPNLSGKPPSMVVADVVFEGERDELRERDPNLKREKREKAPPGLLHGRRARRRSHRRSTLRVISNVTGDSAVTPVGVPLPEIHRATVGALKLSSLLTSILCGVLSLRWDCCQSVESAKLGLGSLWLRSRSLRLEHWKRVAGTGTRITI</sequence>